<feature type="non-terminal residue" evidence="2">
    <location>
        <position position="1"/>
    </location>
</feature>
<keyword evidence="1" id="KW-1133">Transmembrane helix</keyword>
<dbReference type="SUPFAM" id="SSF51126">
    <property type="entry name" value="Pectin lyase-like"/>
    <property type="match status" value="1"/>
</dbReference>
<reference evidence="2 3" key="1">
    <citation type="submission" date="2019-03" db="EMBL/GenBank/DDBJ databases">
        <title>Single cell metagenomics reveals metabolic interactions within the superorganism composed of flagellate Streblomastix strix and complex community of Bacteroidetes bacteria on its surface.</title>
        <authorList>
            <person name="Treitli S.C."/>
            <person name="Kolisko M."/>
            <person name="Husnik F."/>
            <person name="Keeling P."/>
            <person name="Hampl V."/>
        </authorList>
    </citation>
    <scope>NUCLEOTIDE SEQUENCE [LARGE SCALE GENOMIC DNA]</scope>
    <source>
        <strain evidence="2">ST1C</strain>
    </source>
</reference>
<dbReference type="Proteomes" id="UP000324800">
    <property type="component" value="Unassembled WGS sequence"/>
</dbReference>
<keyword evidence="1" id="KW-0472">Membrane</keyword>
<dbReference type="InterPro" id="IPR011050">
    <property type="entry name" value="Pectin_lyase_fold/virulence"/>
</dbReference>
<accession>A0A5J4W943</accession>
<dbReference type="AlphaFoldDB" id="A0A5J4W943"/>
<comment type="caution">
    <text evidence="2">The sequence shown here is derived from an EMBL/GenBank/DDBJ whole genome shotgun (WGS) entry which is preliminary data.</text>
</comment>
<evidence type="ECO:0000313" key="3">
    <source>
        <dbReference type="Proteomes" id="UP000324800"/>
    </source>
</evidence>
<dbReference type="EMBL" id="SNRW01002883">
    <property type="protein sequence ID" value="KAA6391437.1"/>
    <property type="molecule type" value="Genomic_DNA"/>
</dbReference>
<evidence type="ECO:0000313" key="2">
    <source>
        <dbReference type="EMBL" id="KAA6391437.1"/>
    </source>
</evidence>
<keyword evidence="1" id="KW-0812">Transmembrane</keyword>
<feature type="transmembrane region" description="Helical" evidence="1">
    <location>
        <begin position="223"/>
        <end position="249"/>
    </location>
</feature>
<protein>
    <recommendedName>
        <fullName evidence="4">Right handed beta helix domain-containing protein</fullName>
    </recommendedName>
</protein>
<gene>
    <name evidence="2" type="ORF">EZS28_013035</name>
</gene>
<organism evidence="2 3">
    <name type="scientific">Streblomastix strix</name>
    <dbReference type="NCBI Taxonomy" id="222440"/>
    <lineage>
        <taxon>Eukaryota</taxon>
        <taxon>Metamonada</taxon>
        <taxon>Preaxostyla</taxon>
        <taxon>Oxymonadida</taxon>
        <taxon>Streblomastigidae</taxon>
        <taxon>Streblomastix</taxon>
    </lineage>
</organism>
<sequence length="275" mass="30547">ISMIFADNCSYVSVKKCKFQDAFIVTTQSAVELQTKVENGSVIVEECEFINIISNRYPLLATLKVRGDIKFKATINKNNFTNCSATDSFSGALYVVDSSHEDISEFIITNNVFRNNSGNNAGAIYLNSLNPKSKFNFNNNIFSMNKNNDTYSIGCDVYIMINYYSYNQTSNITGDVIKNWFKGSKTDSVNESIHYETYQDGNITESGNLSLPSSSVKRMNKGLIIGIVVGSVVFVSAITVTIIIVVVLYKRKKSMYIKAGQMSESLLLGPQQDSI</sequence>
<evidence type="ECO:0008006" key="4">
    <source>
        <dbReference type="Google" id="ProtNLM"/>
    </source>
</evidence>
<name>A0A5J4W943_9EUKA</name>
<evidence type="ECO:0000256" key="1">
    <source>
        <dbReference type="SAM" id="Phobius"/>
    </source>
</evidence>
<proteinExistence type="predicted"/>